<evidence type="ECO:0000313" key="2">
    <source>
        <dbReference type="Proteomes" id="UP001239111"/>
    </source>
</evidence>
<organism evidence="1 2">
    <name type="scientific">Eretmocerus hayati</name>
    <dbReference type="NCBI Taxonomy" id="131215"/>
    <lineage>
        <taxon>Eukaryota</taxon>
        <taxon>Metazoa</taxon>
        <taxon>Ecdysozoa</taxon>
        <taxon>Arthropoda</taxon>
        <taxon>Hexapoda</taxon>
        <taxon>Insecta</taxon>
        <taxon>Pterygota</taxon>
        <taxon>Neoptera</taxon>
        <taxon>Endopterygota</taxon>
        <taxon>Hymenoptera</taxon>
        <taxon>Apocrita</taxon>
        <taxon>Proctotrupomorpha</taxon>
        <taxon>Chalcidoidea</taxon>
        <taxon>Aphelinidae</taxon>
        <taxon>Aphelininae</taxon>
        <taxon>Eretmocerus</taxon>
    </lineage>
</organism>
<keyword evidence="2" id="KW-1185">Reference proteome</keyword>
<accession>A0ACC2PKQ0</accession>
<comment type="caution">
    <text evidence="1">The sequence shown here is derived from an EMBL/GenBank/DDBJ whole genome shotgun (WGS) entry which is preliminary data.</text>
</comment>
<dbReference type="EMBL" id="CM056741">
    <property type="protein sequence ID" value="KAJ8683611.1"/>
    <property type="molecule type" value="Genomic_DNA"/>
</dbReference>
<gene>
    <name evidence="1" type="ORF">QAD02_019403</name>
</gene>
<proteinExistence type="predicted"/>
<evidence type="ECO:0000313" key="1">
    <source>
        <dbReference type="EMBL" id="KAJ8683611.1"/>
    </source>
</evidence>
<protein>
    <submittedName>
        <fullName evidence="1">Uncharacterized protein</fullName>
    </submittedName>
</protein>
<reference evidence="1" key="1">
    <citation type="submission" date="2023-04" db="EMBL/GenBank/DDBJ databases">
        <title>A chromosome-level genome assembly of the parasitoid wasp Eretmocerus hayati.</title>
        <authorList>
            <person name="Zhong Y."/>
            <person name="Liu S."/>
            <person name="Liu Y."/>
        </authorList>
    </citation>
    <scope>NUCLEOTIDE SEQUENCE</scope>
    <source>
        <strain evidence="1">ZJU_SS_LIU_2023</strain>
    </source>
</reference>
<sequence length="411" mass="47618">MKEEQFDQIYQWVDVRFMEKILRQSEKDTSIAVSDVFIRAATAKGDNYTSDMFRVTVEYSRLNDRERIEQKKTVIVKVEPIIEGPHKDLIVMSNIFTTEMNMMSLTLPKMNEILGSRNPLNGRGLFVQREKPVMLVVEDLAPLGFRMADRQAGLDMDHCLLAIRGLARFHASSVALCEKEPEQKQRYNQGLFHKDRPFEMRAFFIEGTKQLAREAANWPELDPKYSEKISRLADKIYERGIEAAICREDEFNVINHGDFWVNNMLFKYDDEGRPIEHIFVDFQMCTYTSPALDLNYFFSTSVGDDLLAEHEGTLLAEYRRCLGQTLARSGCRTEPPSIDELKMSVRQRATYGMIASFTLLPIMLQNKDEAKDLAEIIDPKGRMDNPAYRTEAFKKAMRRRLPVFERMGLLD</sequence>
<dbReference type="Proteomes" id="UP001239111">
    <property type="component" value="Chromosome 1"/>
</dbReference>
<name>A0ACC2PKQ0_9HYME</name>